<dbReference type="eggNOG" id="ENOG5033CIA">
    <property type="taxonomic scope" value="Bacteria"/>
</dbReference>
<sequence length="192" mass="22795">MDKVLTATSYGVSVFSLDVLHEFLKKEKVRTKKVLKNFQDNHDRYLQSLREGAWIPFVPINAIKYSIKLENNGEFFNDEWKKVFEHVDFNIQIKDYLWIAGLGVFLDFNKERFNEDVIKSETFDGEPLYYGFRYNFKNGKYFLKISGYARKQELEYPNANYGFSFSLVETNEFDGLNDPREDEIYNFNVADM</sequence>
<protein>
    <submittedName>
        <fullName evidence="1">Uncharacterized protein</fullName>
    </submittedName>
</protein>
<gene>
    <name evidence="1" type="ORF">PDUR_19430</name>
</gene>
<dbReference type="KEGG" id="pdu:PDUR_19430"/>
<keyword evidence="2" id="KW-1185">Reference proteome</keyword>
<dbReference type="OrthoDB" id="2732133at2"/>
<dbReference type="Proteomes" id="UP000029409">
    <property type="component" value="Chromosome"/>
</dbReference>
<evidence type="ECO:0000313" key="1">
    <source>
        <dbReference type="EMBL" id="AIQ13841.1"/>
    </source>
</evidence>
<dbReference type="EMBL" id="CP009288">
    <property type="protein sequence ID" value="AIQ13841.1"/>
    <property type="molecule type" value="Genomic_DNA"/>
</dbReference>
<evidence type="ECO:0000313" key="2">
    <source>
        <dbReference type="Proteomes" id="UP000029409"/>
    </source>
</evidence>
<accession>A0A089HPB1</accession>
<reference evidence="1 2" key="1">
    <citation type="submission" date="2014-08" db="EMBL/GenBank/DDBJ databases">
        <title>Comparative genomics of the Paenibacillus odorifer group.</title>
        <authorList>
            <person name="den Bakker H.C."/>
            <person name="Tsai Y.-C."/>
            <person name="Martin N."/>
            <person name="Korlach J."/>
            <person name="Wiedmann M."/>
        </authorList>
    </citation>
    <scope>NUCLEOTIDE SEQUENCE [LARGE SCALE GENOMIC DNA]</scope>
    <source>
        <strain evidence="1 2">DSM 1735</strain>
    </source>
</reference>
<dbReference type="RefSeq" id="WP_042207637.1">
    <property type="nucleotide sequence ID" value="NZ_CP009288.1"/>
</dbReference>
<organism evidence="1 2">
    <name type="scientific">Paenibacillus durus</name>
    <name type="common">Paenibacillus azotofixans</name>
    <dbReference type="NCBI Taxonomy" id="44251"/>
    <lineage>
        <taxon>Bacteria</taxon>
        <taxon>Bacillati</taxon>
        <taxon>Bacillota</taxon>
        <taxon>Bacilli</taxon>
        <taxon>Bacillales</taxon>
        <taxon>Paenibacillaceae</taxon>
        <taxon>Paenibacillus</taxon>
    </lineage>
</organism>
<proteinExistence type="predicted"/>
<dbReference type="AlphaFoldDB" id="A0A089HPB1"/>
<name>A0A089HPB1_PAEDU</name>